<keyword evidence="1" id="KW-1133">Transmembrane helix</keyword>
<organism evidence="3">
    <name type="scientific">Corethron hystrix</name>
    <dbReference type="NCBI Taxonomy" id="216773"/>
    <lineage>
        <taxon>Eukaryota</taxon>
        <taxon>Sar</taxon>
        <taxon>Stramenopiles</taxon>
        <taxon>Ochrophyta</taxon>
        <taxon>Bacillariophyta</taxon>
        <taxon>Coscinodiscophyceae</taxon>
        <taxon>Corethrophycidae</taxon>
        <taxon>Corethrales</taxon>
        <taxon>Corethraceae</taxon>
        <taxon>Corethron</taxon>
    </lineage>
</organism>
<proteinExistence type="predicted"/>
<evidence type="ECO:0000313" key="3">
    <source>
        <dbReference type="EMBL" id="CAD8885892.1"/>
    </source>
</evidence>
<dbReference type="SUPFAM" id="SSF53448">
    <property type="entry name" value="Nucleotide-diphospho-sugar transferases"/>
    <property type="match status" value="1"/>
</dbReference>
<protein>
    <submittedName>
        <fullName evidence="3">Uncharacterized protein</fullName>
    </submittedName>
</protein>
<keyword evidence="1" id="KW-0472">Membrane</keyword>
<evidence type="ECO:0000313" key="2">
    <source>
        <dbReference type="EMBL" id="CAD8885891.1"/>
    </source>
</evidence>
<dbReference type="EMBL" id="HBFR01018014">
    <property type="protein sequence ID" value="CAD8885892.1"/>
    <property type="molecule type" value="Transcribed_RNA"/>
</dbReference>
<reference evidence="3" key="1">
    <citation type="submission" date="2021-01" db="EMBL/GenBank/DDBJ databases">
        <authorList>
            <person name="Corre E."/>
            <person name="Pelletier E."/>
            <person name="Niang G."/>
            <person name="Scheremetjew M."/>
            <person name="Finn R."/>
            <person name="Kale V."/>
            <person name="Holt S."/>
            <person name="Cochrane G."/>
            <person name="Meng A."/>
            <person name="Brown T."/>
            <person name="Cohen L."/>
        </authorList>
    </citation>
    <scope>NUCLEOTIDE SEQUENCE</scope>
    <source>
        <strain evidence="3">308</strain>
    </source>
</reference>
<evidence type="ECO:0000256" key="1">
    <source>
        <dbReference type="SAM" id="Phobius"/>
    </source>
</evidence>
<gene>
    <name evidence="2" type="ORF">CHYS00102_LOCUS13088</name>
    <name evidence="3" type="ORF">CHYS00102_LOCUS13089</name>
</gene>
<accession>A0A6U5GCL7</accession>
<keyword evidence="1" id="KW-0812">Transmembrane</keyword>
<dbReference type="PANTHER" id="PTHR34496">
    <property type="entry name" value="GLCNAC TRANSFERASE-RELATED"/>
    <property type="match status" value="1"/>
</dbReference>
<dbReference type="InterPro" id="IPR029044">
    <property type="entry name" value="Nucleotide-diphossugar_trans"/>
</dbReference>
<dbReference type="InterPro" id="IPR021067">
    <property type="entry name" value="Glycosyltransferase"/>
</dbReference>
<sequence length="563" mass="63814">MAQRQRRTKLKDRRGRNRRNEFYSAERLLTLLLGVMLLLVMGVYVRFFTDLLSQPKSSVIADSSKSSLKMLSLRTGLQKTKISPPHLFPEFPVLPPFTPVENSEHLVKETLDGKPTVAGIMAILQNFLADLHHTNYWVAEGNGPTSIRGVIRTYFDLAERHIGPLERFYSGRSIFPIRDDDSIFMSFAAYREYLLAETLFEAFGNAANPEKLFIGAVIQQCFGKVDADGNIDKSGKPCMTGVEVVGKNAQGRDMTRVSNKLPDNDEMEEFCSHPNFGKYCKTGQIRVLYVHETESLGPAVARYHASRLWGGETYFIQTDSHLKFAKSWDIKYIAELRAAQNYPKAVLSSYPPGFNPANHAAVKETRGARLCSCAFSNSEIEKDILRINVSGSYRGNETEPRQIPFIAAGFFFARAEFLVDVPFDPYMPWCFMGEEIALSIRAWTSGWNIYAPRKNLIAHQYRPGKMGLPKFWETVHRLYKDIPGVNNNSLQGKVIDRVKNLVGYLSSTTEKIEASGFGLILKDQKHFGLGKERTLEEYLDWADIDVKKKRCNHISWCENASLL</sequence>
<dbReference type="EMBL" id="HBFR01018013">
    <property type="protein sequence ID" value="CAD8885891.1"/>
    <property type="molecule type" value="Transcribed_RNA"/>
</dbReference>
<feature type="transmembrane region" description="Helical" evidence="1">
    <location>
        <begin position="28"/>
        <end position="48"/>
    </location>
</feature>
<dbReference type="Gene3D" id="3.90.550.10">
    <property type="entry name" value="Spore Coat Polysaccharide Biosynthesis Protein SpsA, Chain A"/>
    <property type="match status" value="1"/>
</dbReference>
<dbReference type="Pfam" id="PF11397">
    <property type="entry name" value="GlcNAc"/>
    <property type="match status" value="1"/>
</dbReference>
<dbReference type="AlphaFoldDB" id="A0A6U5GCL7"/>
<dbReference type="PANTHER" id="PTHR34496:SF10">
    <property type="entry name" value="GLCNAC TRANSFERASE"/>
    <property type="match status" value="1"/>
</dbReference>
<name>A0A6U5GCL7_9STRA</name>